<dbReference type="Gene3D" id="4.10.240.10">
    <property type="entry name" value="Zn(2)-C6 fungal-type DNA-binding domain"/>
    <property type="match status" value="1"/>
</dbReference>
<keyword evidence="5" id="KW-1185">Reference proteome</keyword>
<feature type="compositionally biased region" description="Polar residues" evidence="2">
    <location>
        <begin position="389"/>
        <end position="417"/>
    </location>
</feature>
<feature type="region of interest" description="Disordered" evidence="2">
    <location>
        <begin position="380"/>
        <end position="428"/>
    </location>
</feature>
<sequence length="600" mass="65464">MAGEKKPTPGVSSRRSACDRCRGQKLRCLRKGVDPQGRCDRCAKADTSCTTSPIYRMRNYSVEDDGNSVSRKRRRIGDLSTHPSQSPKIAAPVDTLAPSRPAAQALPQPTPLTKPAAAQAIPTTGGSSQTYKWDFGETMRASSNGGTVGFHFSIPPPSSDWGSFPSSATPAFSTPVVTSPIVWEHCDITMAQIHTDSNTDKAVTPSFNSTIGESMPQNIFSVTHTHEALQSQQPHAHESMHWSQQHLQQEHVSDYFTHENSNTHGTINYSFNDLESKSHNHMAMLTSINLELVTQLKQVSLPHVNLNVLINHQTAGNSELSSTSTFERILNLTQEFINILDVVASIPNTPHTPLAAQATPMATWAGGVYGGYASGSESASTSTSTYDSEVNSPSENSSTTQYSPASASMSPQLSSPTPYYDNNLATPTQKPTTDSATVLLVITCYVHILRLHVVLFWHIAQDLQLTSDVEKMHGVCHFGNLPLRNLQVTMVIQLVASAFERMETLLGLPSEFCLGSCDGYDTFSGGQQHNHQQQPPPSSNPYLRHHAGMLEDADLLDVARTIIGKEDLGRPEEGKGGVRSLRRAMMQARHSLQNRMGHDV</sequence>
<protein>
    <recommendedName>
        <fullName evidence="3">Zn(2)-C6 fungal-type domain-containing protein</fullName>
    </recommendedName>
</protein>
<dbReference type="InterPro" id="IPR001138">
    <property type="entry name" value="Zn2Cys6_DnaBD"/>
</dbReference>
<dbReference type="PROSITE" id="PS50048">
    <property type="entry name" value="ZN2_CY6_FUNGAL_2"/>
    <property type="match status" value="1"/>
</dbReference>
<evidence type="ECO:0000313" key="5">
    <source>
        <dbReference type="Proteomes" id="UP001446871"/>
    </source>
</evidence>
<comment type="caution">
    <text evidence="4">The sequence shown here is derived from an EMBL/GenBank/DDBJ whole genome shotgun (WGS) entry which is preliminary data.</text>
</comment>
<evidence type="ECO:0000256" key="1">
    <source>
        <dbReference type="ARBA" id="ARBA00023242"/>
    </source>
</evidence>
<feature type="region of interest" description="Disordered" evidence="2">
    <location>
        <begin position="101"/>
        <end position="128"/>
    </location>
</feature>
<dbReference type="InterPro" id="IPR036864">
    <property type="entry name" value="Zn2-C6_fun-type_DNA-bd_sf"/>
</dbReference>
<evidence type="ECO:0000259" key="3">
    <source>
        <dbReference type="PROSITE" id="PS50048"/>
    </source>
</evidence>
<proteinExistence type="predicted"/>
<dbReference type="EMBL" id="JAQQWM010000004">
    <property type="protein sequence ID" value="KAK8067730.1"/>
    <property type="molecule type" value="Genomic_DNA"/>
</dbReference>
<feature type="compositionally biased region" description="Low complexity" evidence="2">
    <location>
        <begin position="101"/>
        <end position="113"/>
    </location>
</feature>
<dbReference type="Proteomes" id="UP001446871">
    <property type="component" value="Unassembled WGS sequence"/>
</dbReference>
<organism evidence="4 5">
    <name type="scientific">Apiospora saccharicola</name>
    <dbReference type="NCBI Taxonomy" id="335842"/>
    <lineage>
        <taxon>Eukaryota</taxon>
        <taxon>Fungi</taxon>
        <taxon>Dikarya</taxon>
        <taxon>Ascomycota</taxon>
        <taxon>Pezizomycotina</taxon>
        <taxon>Sordariomycetes</taxon>
        <taxon>Xylariomycetidae</taxon>
        <taxon>Amphisphaeriales</taxon>
        <taxon>Apiosporaceae</taxon>
        <taxon>Apiospora</taxon>
    </lineage>
</organism>
<evidence type="ECO:0000256" key="2">
    <source>
        <dbReference type="SAM" id="MobiDB-lite"/>
    </source>
</evidence>
<gene>
    <name evidence="4" type="ORF">PG996_006842</name>
</gene>
<accession>A0ABR1VBV9</accession>
<dbReference type="CDD" id="cd00067">
    <property type="entry name" value="GAL4"/>
    <property type="match status" value="1"/>
</dbReference>
<keyword evidence="1" id="KW-0539">Nucleus</keyword>
<reference evidence="4 5" key="1">
    <citation type="submission" date="2023-01" db="EMBL/GenBank/DDBJ databases">
        <title>Analysis of 21 Apiospora genomes using comparative genomics revels a genus with tremendous synthesis potential of carbohydrate active enzymes and secondary metabolites.</title>
        <authorList>
            <person name="Sorensen T."/>
        </authorList>
    </citation>
    <scope>NUCLEOTIDE SEQUENCE [LARGE SCALE GENOMIC DNA]</scope>
    <source>
        <strain evidence="4 5">CBS 83171</strain>
    </source>
</reference>
<dbReference type="SUPFAM" id="SSF57701">
    <property type="entry name" value="Zn2/Cys6 DNA-binding domain"/>
    <property type="match status" value="1"/>
</dbReference>
<evidence type="ECO:0000313" key="4">
    <source>
        <dbReference type="EMBL" id="KAK8067730.1"/>
    </source>
</evidence>
<dbReference type="PROSITE" id="PS00463">
    <property type="entry name" value="ZN2_CY6_FUNGAL_1"/>
    <property type="match status" value="1"/>
</dbReference>
<name>A0ABR1VBV9_9PEZI</name>
<feature type="domain" description="Zn(2)-C6 fungal-type" evidence="3">
    <location>
        <begin position="17"/>
        <end position="51"/>
    </location>
</feature>